<evidence type="ECO:0000256" key="1">
    <source>
        <dbReference type="ARBA" id="ARBA00000113"/>
    </source>
</evidence>
<dbReference type="STRING" id="67801.A0A1B0AL63"/>
<keyword evidence="11" id="KW-0443">Lipid metabolism</keyword>
<evidence type="ECO:0000256" key="11">
    <source>
        <dbReference type="ARBA" id="ARBA00023098"/>
    </source>
</evidence>
<evidence type="ECO:0000313" key="17">
    <source>
        <dbReference type="Proteomes" id="UP000092460"/>
    </source>
</evidence>
<dbReference type="VEuPathDB" id="VectorBase:GPPI000598"/>
<dbReference type="AlphaFoldDB" id="A0A1B0AL63"/>
<comment type="similarity">
    <text evidence="5">Belongs to the myo-inositol 1-phosphate synthase family.</text>
</comment>
<comment type="subcellular location">
    <subcellularLocation>
        <location evidence="3">Cytoplasm</location>
    </subcellularLocation>
</comment>
<dbReference type="PIRSF" id="PIRSF015578">
    <property type="entry name" value="Myoinos-ppht_syn"/>
    <property type="match status" value="1"/>
</dbReference>
<evidence type="ECO:0000256" key="6">
    <source>
        <dbReference type="ARBA" id="ARBA00012125"/>
    </source>
</evidence>
<dbReference type="PANTHER" id="PTHR11510">
    <property type="entry name" value="MYO-INOSITOL-1 PHOSPHATE SYNTHASE"/>
    <property type="match status" value="1"/>
</dbReference>
<keyword evidence="12" id="KW-0594">Phospholipid biosynthesis</keyword>
<dbReference type="Proteomes" id="UP000092460">
    <property type="component" value="Unassembled WGS sequence"/>
</dbReference>
<dbReference type="FunFam" id="3.40.50.720:FF:000069">
    <property type="entry name" value="Inositol-3-phosphate synthase 1"/>
    <property type="match status" value="1"/>
</dbReference>
<comment type="cofactor">
    <cofactor evidence="2">
        <name>NAD(+)</name>
        <dbReference type="ChEBI" id="CHEBI:57540"/>
    </cofactor>
</comment>
<reference evidence="16" key="2">
    <citation type="submission" date="2020-05" db="UniProtKB">
        <authorList>
            <consortium name="EnsemblMetazoa"/>
        </authorList>
    </citation>
    <scope>IDENTIFICATION</scope>
    <source>
        <strain evidence="16">IAEA</strain>
    </source>
</reference>
<evidence type="ECO:0000256" key="8">
    <source>
        <dbReference type="ARBA" id="ARBA00022516"/>
    </source>
</evidence>
<evidence type="ECO:0000256" key="2">
    <source>
        <dbReference type="ARBA" id="ARBA00001911"/>
    </source>
</evidence>
<comment type="pathway">
    <text evidence="4">Polyol metabolism; myo-inositol biosynthesis; myo-inositol from D-glucose 6-phosphate: step 1/2.</text>
</comment>
<evidence type="ECO:0000256" key="4">
    <source>
        <dbReference type="ARBA" id="ARBA00005117"/>
    </source>
</evidence>
<dbReference type="FunFam" id="3.30.360.10:FF:000055">
    <property type="entry name" value="Putative myo-inositol-1-phosphate synthase"/>
    <property type="match status" value="1"/>
</dbReference>
<proteinExistence type="inferred from homology"/>
<keyword evidence="10" id="KW-0520">NAD</keyword>
<evidence type="ECO:0000256" key="7">
    <source>
        <dbReference type="ARBA" id="ARBA00022490"/>
    </source>
</evidence>
<dbReference type="EMBL" id="JXJN01030098">
    <property type="status" value="NOT_ANNOTATED_CDS"/>
    <property type="molecule type" value="Genomic_DNA"/>
</dbReference>
<evidence type="ECO:0000256" key="10">
    <source>
        <dbReference type="ARBA" id="ARBA00023027"/>
    </source>
</evidence>
<dbReference type="EnsemblMetazoa" id="GPPI000598-RA">
    <property type="protein sequence ID" value="GPPI000598-PA"/>
    <property type="gene ID" value="GPPI000598"/>
</dbReference>
<keyword evidence="7" id="KW-0963">Cytoplasm</keyword>
<dbReference type="UniPathway" id="UPA00823">
    <property type="reaction ID" value="UER00787"/>
</dbReference>
<dbReference type="GO" id="GO:0005737">
    <property type="term" value="C:cytoplasm"/>
    <property type="evidence" value="ECO:0007669"/>
    <property type="project" value="UniProtKB-SubCell"/>
</dbReference>
<evidence type="ECO:0000256" key="12">
    <source>
        <dbReference type="ARBA" id="ARBA00023209"/>
    </source>
</evidence>
<keyword evidence="8" id="KW-0444">Lipid biosynthesis</keyword>
<protein>
    <recommendedName>
        <fullName evidence="6">inositol-3-phosphate synthase</fullName>
        <ecNumber evidence="6">5.5.1.4</ecNumber>
    </recommendedName>
</protein>
<dbReference type="SUPFAM" id="SSF55347">
    <property type="entry name" value="Glyceraldehyde-3-phosphate dehydrogenase-like, C-terminal domain"/>
    <property type="match status" value="1"/>
</dbReference>
<comment type="catalytic activity">
    <reaction evidence="1">
        <text>D-glucose 6-phosphate = 1D-myo-inositol 3-phosphate</text>
        <dbReference type="Rhea" id="RHEA:10716"/>
        <dbReference type="ChEBI" id="CHEBI:58401"/>
        <dbReference type="ChEBI" id="CHEBI:61548"/>
        <dbReference type="EC" id="5.5.1.4"/>
    </reaction>
</comment>
<keyword evidence="17" id="KW-1185">Reference proteome</keyword>
<dbReference type="GO" id="GO:0006021">
    <property type="term" value="P:inositol biosynthetic process"/>
    <property type="evidence" value="ECO:0007669"/>
    <property type="project" value="UniProtKB-UniPathway"/>
</dbReference>
<evidence type="ECO:0000256" key="9">
    <source>
        <dbReference type="ARBA" id="ARBA00022550"/>
    </source>
</evidence>
<keyword evidence="9" id="KW-0398">Inositol biosynthesis</keyword>
<name>A0A1B0AL63_9MUSC</name>
<evidence type="ECO:0000256" key="14">
    <source>
        <dbReference type="ARBA" id="ARBA00023264"/>
    </source>
</evidence>
<dbReference type="Gene3D" id="3.40.50.720">
    <property type="entry name" value="NAD(P)-binding Rossmann-like Domain"/>
    <property type="match status" value="1"/>
</dbReference>
<dbReference type="InterPro" id="IPR002587">
    <property type="entry name" value="Myo-inos-1-P_Synthase"/>
</dbReference>
<evidence type="ECO:0000256" key="5">
    <source>
        <dbReference type="ARBA" id="ARBA00010813"/>
    </source>
</evidence>
<comment type="function">
    <text evidence="15">Key enzyme in myo-inositol biosynthesis pathway that catalyzes the conversion of glucose 6-phosphate to 1-myo-inositol 1-phosphate in a NAD-dependent manner. Rate-limiting enzyme in the synthesis of all inositol-containing compounds.</text>
</comment>
<dbReference type="GO" id="GO:0008654">
    <property type="term" value="P:phospholipid biosynthetic process"/>
    <property type="evidence" value="ECO:0007669"/>
    <property type="project" value="UniProtKB-KW"/>
</dbReference>
<reference evidence="17" key="1">
    <citation type="submission" date="2015-01" db="EMBL/GenBank/DDBJ databases">
        <authorList>
            <person name="Aksoy S."/>
            <person name="Warren W."/>
            <person name="Wilson R.K."/>
        </authorList>
    </citation>
    <scope>NUCLEOTIDE SEQUENCE [LARGE SCALE GENOMIC DNA]</scope>
    <source>
        <strain evidence="17">IAEA</strain>
    </source>
</reference>
<evidence type="ECO:0000313" key="16">
    <source>
        <dbReference type="EnsemblMetazoa" id="GPPI000598-PA"/>
    </source>
</evidence>
<organism evidence="16 17">
    <name type="scientific">Glossina palpalis gambiensis</name>
    <dbReference type="NCBI Taxonomy" id="67801"/>
    <lineage>
        <taxon>Eukaryota</taxon>
        <taxon>Metazoa</taxon>
        <taxon>Ecdysozoa</taxon>
        <taxon>Arthropoda</taxon>
        <taxon>Hexapoda</taxon>
        <taxon>Insecta</taxon>
        <taxon>Pterygota</taxon>
        <taxon>Neoptera</taxon>
        <taxon>Endopterygota</taxon>
        <taxon>Diptera</taxon>
        <taxon>Brachycera</taxon>
        <taxon>Muscomorpha</taxon>
        <taxon>Hippoboscoidea</taxon>
        <taxon>Glossinidae</taxon>
        <taxon>Glossina</taxon>
    </lineage>
</organism>
<sequence length="302" mass="33433">MLVGWGGNNGSTLTAALEANRRQLQWRKRSGTQKANWFGSITQASTVLLGSDEEGKDVYVPMKDLLPMVNPDDIVIDGWDISSMNIGDAMRRAQVLDIELQDQLYNQLNTLKPRPSIYDPDFIAANQSERVDNIINGTKYEQFEKICQDIRDFKRQNNLDTIVVLWTANTERFCDVKPGLNTTMQELEASLKANKAEISPSTVFAIASINEGCTYINGSPQNTFVPGLIELAEHKGVFIAGDDFKSGQTKLKSVLVDFLVGAGIKPVSIVSYNHLGNNDGKNLSAPQQFRSKEISKSNVVDD</sequence>
<keyword evidence="13" id="KW-0413">Isomerase</keyword>
<evidence type="ECO:0000256" key="15">
    <source>
        <dbReference type="ARBA" id="ARBA00025559"/>
    </source>
</evidence>
<evidence type="ECO:0000256" key="3">
    <source>
        <dbReference type="ARBA" id="ARBA00004496"/>
    </source>
</evidence>
<dbReference type="EC" id="5.5.1.4" evidence="6"/>
<dbReference type="SUPFAM" id="SSF51735">
    <property type="entry name" value="NAD(P)-binding Rossmann-fold domains"/>
    <property type="match status" value="1"/>
</dbReference>
<accession>A0A1B0AL63</accession>
<keyword evidence="14" id="KW-1208">Phospholipid metabolism</keyword>
<dbReference type="GO" id="GO:0004512">
    <property type="term" value="F:inositol-3-phosphate synthase activity"/>
    <property type="evidence" value="ECO:0007669"/>
    <property type="project" value="UniProtKB-EC"/>
</dbReference>
<dbReference type="Pfam" id="PF07994">
    <property type="entry name" value="NAD_binding_5"/>
    <property type="match status" value="1"/>
</dbReference>
<dbReference type="InterPro" id="IPR036291">
    <property type="entry name" value="NAD(P)-bd_dom_sf"/>
</dbReference>
<evidence type="ECO:0000256" key="13">
    <source>
        <dbReference type="ARBA" id="ARBA00023235"/>
    </source>
</evidence>